<dbReference type="Proteomes" id="UP000011668">
    <property type="component" value="Unassembled WGS sequence"/>
</dbReference>
<dbReference type="EMBL" id="AFRT01001380">
    <property type="protein sequence ID" value="ELU40592.1"/>
    <property type="molecule type" value="Genomic_DNA"/>
</dbReference>
<sequence length="169" mass="18664">MLAREVAPTNREVTGTSMPGIDKTINSEGDSEDRPVDGGDKIRSWDDNASSQDRKQVQIQAQAKQSHTGRRDAVIYGPRVPHPRPTSITLPLPPASRTPLVVRESEFCQHYLLAILPTIFRCTKPSLSPTAPLSFSRTKNDVQRHAPQPSVHWLCLSQCSPCHSPALHS</sequence>
<evidence type="ECO:0000313" key="2">
    <source>
        <dbReference type="EMBL" id="ELU40592.1"/>
    </source>
</evidence>
<evidence type="ECO:0000313" key="3">
    <source>
        <dbReference type="Proteomes" id="UP000011668"/>
    </source>
</evidence>
<feature type="region of interest" description="Disordered" evidence="1">
    <location>
        <begin position="1"/>
        <end position="91"/>
    </location>
</feature>
<protein>
    <submittedName>
        <fullName evidence="2">Uncharacterized protein</fullName>
    </submittedName>
</protein>
<proteinExistence type="predicted"/>
<reference evidence="2 3" key="1">
    <citation type="journal article" date="2013" name="Nat. Commun.">
        <title>The evolution and pathogenic mechanisms of the rice sheath blight pathogen.</title>
        <authorList>
            <person name="Zheng A."/>
            <person name="Lin R."/>
            <person name="Xu L."/>
            <person name="Qin P."/>
            <person name="Tang C."/>
            <person name="Ai P."/>
            <person name="Zhang D."/>
            <person name="Liu Y."/>
            <person name="Sun Z."/>
            <person name="Feng H."/>
            <person name="Wang Y."/>
            <person name="Chen Y."/>
            <person name="Liang X."/>
            <person name="Fu R."/>
            <person name="Li Q."/>
            <person name="Zhang J."/>
            <person name="Yu X."/>
            <person name="Xie Z."/>
            <person name="Ding L."/>
            <person name="Guan P."/>
            <person name="Tang J."/>
            <person name="Liang Y."/>
            <person name="Wang S."/>
            <person name="Deng Q."/>
            <person name="Li S."/>
            <person name="Zhu J."/>
            <person name="Wang L."/>
            <person name="Liu H."/>
            <person name="Li P."/>
        </authorList>
    </citation>
    <scope>NUCLEOTIDE SEQUENCE [LARGE SCALE GENOMIC DNA]</scope>
    <source>
        <strain evidence="3">AG-1 IA</strain>
    </source>
</reference>
<gene>
    <name evidence="2" type="ORF">AG1IA_05378</name>
</gene>
<feature type="compositionally biased region" description="Polar residues" evidence="1">
    <location>
        <begin position="57"/>
        <end position="66"/>
    </location>
</feature>
<comment type="caution">
    <text evidence="2">The sequence shown here is derived from an EMBL/GenBank/DDBJ whole genome shotgun (WGS) entry which is preliminary data.</text>
</comment>
<keyword evidence="3" id="KW-1185">Reference proteome</keyword>
<feature type="compositionally biased region" description="Basic and acidic residues" evidence="1">
    <location>
        <begin position="32"/>
        <end position="56"/>
    </location>
</feature>
<name>L8WUW8_THACA</name>
<evidence type="ECO:0000256" key="1">
    <source>
        <dbReference type="SAM" id="MobiDB-lite"/>
    </source>
</evidence>
<dbReference type="AlphaFoldDB" id="L8WUW8"/>
<organism evidence="2 3">
    <name type="scientific">Thanatephorus cucumeris (strain AG1-IA)</name>
    <name type="common">Rice sheath blight fungus</name>
    <name type="synonym">Rhizoctonia solani</name>
    <dbReference type="NCBI Taxonomy" id="983506"/>
    <lineage>
        <taxon>Eukaryota</taxon>
        <taxon>Fungi</taxon>
        <taxon>Dikarya</taxon>
        <taxon>Basidiomycota</taxon>
        <taxon>Agaricomycotina</taxon>
        <taxon>Agaricomycetes</taxon>
        <taxon>Cantharellales</taxon>
        <taxon>Ceratobasidiaceae</taxon>
        <taxon>Rhizoctonia</taxon>
        <taxon>Rhizoctonia solani AG-1</taxon>
    </lineage>
</organism>
<dbReference type="HOGENOM" id="CLU_1579563_0_0_1"/>
<accession>L8WUW8</accession>